<accession>A0A8S1GZ95</accession>
<proteinExistence type="predicted"/>
<evidence type="ECO:0000313" key="2">
    <source>
        <dbReference type="EMBL" id="CAD6188839.1"/>
    </source>
</evidence>
<dbReference type="GO" id="GO:0005523">
    <property type="term" value="F:tropomyosin binding"/>
    <property type="evidence" value="ECO:0007669"/>
    <property type="project" value="TreeGrafter"/>
</dbReference>
<feature type="region of interest" description="Disordered" evidence="1">
    <location>
        <begin position="664"/>
        <end position="730"/>
    </location>
</feature>
<feature type="compositionally biased region" description="Low complexity" evidence="1">
    <location>
        <begin position="306"/>
        <end position="318"/>
    </location>
</feature>
<dbReference type="InterPro" id="IPR038077">
    <property type="entry name" value="Troponin_sf"/>
</dbReference>
<reference evidence="2" key="1">
    <citation type="submission" date="2020-10" db="EMBL/GenBank/DDBJ databases">
        <authorList>
            <person name="Kikuchi T."/>
        </authorList>
    </citation>
    <scope>NUCLEOTIDE SEQUENCE</scope>
    <source>
        <strain evidence="2">NKZ352</strain>
    </source>
</reference>
<dbReference type="FunFam" id="1.20.5.350:FF:000006">
    <property type="entry name" value="TropoNin T"/>
    <property type="match status" value="1"/>
</dbReference>
<feature type="compositionally biased region" description="Basic and acidic residues" evidence="1">
    <location>
        <begin position="948"/>
        <end position="1031"/>
    </location>
</feature>
<feature type="region of interest" description="Disordered" evidence="1">
    <location>
        <begin position="304"/>
        <end position="375"/>
    </location>
</feature>
<organism evidence="2 3">
    <name type="scientific">Caenorhabditis auriculariae</name>
    <dbReference type="NCBI Taxonomy" id="2777116"/>
    <lineage>
        <taxon>Eukaryota</taxon>
        <taxon>Metazoa</taxon>
        <taxon>Ecdysozoa</taxon>
        <taxon>Nematoda</taxon>
        <taxon>Chromadorea</taxon>
        <taxon>Rhabditida</taxon>
        <taxon>Rhabditina</taxon>
        <taxon>Rhabditomorpha</taxon>
        <taxon>Rhabditoidea</taxon>
        <taxon>Rhabditidae</taxon>
        <taxon>Peloderinae</taxon>
        <taxon>Caenorhabditis</taxon>
    </lineage>
</organism>
<dbReference type="AlphaFoldDB" id="A0A8S1GZ95"/>
<dbReference type="OrthoDB" id="330499at2759"/>
<protein>
    <recommendedName>
        <fullName evidence="4">Troponin T</fullName>
    </recommendedName>
</protein>
<dbReference type="EMBL" id="CAJGYM010000009">
    <property type="protein sequence ID" value="CAD6188839.1"/>
    <property type="molecule type" value="Genomic_DNA"/>
</dbReference>
<feature type="compositionally biased region" description="Basic and acidic residues" evidence="1">
    <location>
        <begin position="907"/>
        <end position="922"/>
    </location>
</feature>
<name>A0A8S1GZ95_9PELO</name>
<feature type="compositionally biased region" description="Low complexity" evidence="1">
    <location>
        <begin position="93"/>
        <end position="107"/>
    </location>
</feature>
<dbReference type="GO" id="GO:0045214">
    <property type="term" value="P:sarcomere organization"/>
    <property type="evidence" value="ECO:0007669"/>
    <property type="project" value="TreeGrafter"/>
</dbReference>
<dbReference type="Proteomes" id="UP000835052">
    <property type="component" value="Unassembled WGS sequence"/>
</dbReference>
<dbReference type="GO" id="GO:0005861">
    <property type="term" value="C:troponin complex"/>
    <property type="evidence" value="ECO:0007669"/>
    <property type="project" value="InterPro"/>
</dbReference>
<feature type="compositionally biased region" description="Acidic residues" evidence="1">
    <location>
        <begin position="339"/>
        <end position="362"/>
    </location>
</feature>
<evidence type="ECO:0008006" key="4">
    <source>
        <dbReference type="Google" id="ProtNLM"/>
    </source>
</evidence>
<evidence type="ECO:0000256" key="1">
    <source>
        <dbReference type="SAM" id="MobiDB-lite"/>
    </source>
</evidence>
<comment type="caution">
    <text evidence="2">The sequence shown here is derived from an EMBL/GenBank/DDBJ whole genome shotgun (WGS) entry which is preliminary data.</text>
</comment>
<evidence type="ECO:0000313" key="3">
    <source>
        <dbReference type="Proteomes" id="UP000835052"/>
    </source>
</evidence>
<sequence length="1231" mass="139769">MFGDHGGGLRGRFAEIWLVCNKSDQSRCSIYLIRLPTHIQSHIHSLPLSWIASDDPAAPLYHVGRRGTIVGYAFNSPLSYSSSAASSVGFRRSSASGASSHGLGSRSDYPSINYRDPLLREPSHRESLPSRLYPSRSPSHHTLDRRSQNDGLGGRVTRDEQTNSLLERYGSGGSQRKSSIGENPTLQYLKQRRQQQSDLDNGFTARKQSLDGVGYAGVAIEGIFGSSFRDQPGTSFGRESIRQTPADAQDLNQNEYMSRLMAAHNRVDELLRSRGLPGEDERKYLRAWEEIPIPVIREERLRRLRTPSSSSDSGLSTDNDSDRSNAEAVPSVINVPVSAEDEETPEAVEETPEADEPEEADSETSISGKEESEESACVIPLKRSLERVTFTCTASVTRRAQVQLKLEVKSPFKRTTYTMPMNSSVKESAEVQCMAATFVNDNCSKVLRGVPARASLTSAFPLKVAWSRVRASFEEANPVQSPAKNALLQRRKTYEENVGVQQKNVLASLKRKKLPAVPSTAEISIQHCSFYTQTAKDNFSEKNVRINLRLTERAPKDCTAVISLPAPPKVAYARLDVVIKKPEPPKRSQTSQLPRPAKKVVGKLDRSFTTDLSLDKEKEQRKVNRLIIPEYFLQSSAEALEDLKGMRDTLKRVPIIGGFLVTPKPKGPASQLRRAGAIRRRPPPSKEHTAPYLDFLPPTSPGARGSVPEIRIQRPPDPDPPPIPRQQPSNAFAGYLNLHGSLERSATSRGAVKYESKKQFAELSETDRILIEQYRRKLHIPCPRAIIRALSPIQAIKSFTAHLKERCQSPPRAKFIQRAPPRQLRPKTPVRAESPPRLHRVVPLRSTVQRANHLDLSIQLKRVDIEKHKLRKKPLKRCIKWIPRWRKKCTDEEVEEVEEEEEEEQEQQEKPASIEDKPERPKTKSITAEEDVEGLTEGEKAMAAAKRRHEEEQEAKLMDYEERRRIEREKEEEELKKLKEKQERRKLEREQEEKEQEERRRTADERRRQEEEERKARVEEEKRKKEEERNKRSAAIGGSFNPAGGRNFTIPKKSEKSNDKFGNIVQAKQEMGMTKDQQDEAKRVFMAAIRKGIPESGDILPADLKAKIKELHQRICKLEADKYDLEKRHERQAYDLKELNERQRQVARHAALKKGIDPAEASNSRYPAKVQIVSKYDRQIDRRNFRERRSVFDNKNGYPCFPGVPPPPAIYEKVILAVEAPEEEAAAEEEE</sequence>
<gene>
    <name evidence="2" type="ORF">CAUJ_LOCUS4758</name>
</gene>
<feature type="region of interest" description="Disordered" evidence="1">
    <location>
        <begin position="93"/>
        <end position="161"/>
    </location>
</feature>
<dbReference type="PANTHER" id="PTHR11521:SF24">
    <property type="entry name" value="TROPONIN T"/>
    <property type="match status" value="1"/>
</dbReference>
<dbReference type="InterPro" id="IPR027707">
    <property type="entry name" value="TNNT"/>
</dbReference>
<dbReference type="PANTHER" id="PTHR11521">
    <property type="entry name" value="TROPONIN T"/>
    <property type="match status" value="1"/>
</dbReference>
<dbReference type="GO" id="GO:0006936">
    <property type="term" value="P:muscle contraction"/>
    <property type="evidence" value="ECO:0007669"/>
    <property type="project" value="TreeGrafter"/>
</dbReference>
<feature type="compositionally biased region" description="Basic and acidic residues" evidence="1">
    <location>
        <begin position="117"/>
        <end position="128"/>
    </location>
</feature>
<keyword evidence="3" id="KW-1185">Reference proteome</keyword>
<dbReference type="Gene3D" id="1.20.5.350">
    <property type="match status" value="1"/>
</dbReference>
<dbReference type="GO" id="GO:0006937">
    <property type="term" value="P:regulation of muscle contraction"/>
    <property type="evidence" value="ECO:0007669"/>
    <property type="project" value="InterPro"/>
</dbReference>
<dbReference type="SUPFAM" id="SSF90250">
    <property type="entry name" value="Troponin coil-coiled subunits"/>
    <property type="match status" value="1"/>
</dbReference>
<feature type="region of interest" description="Disordered" evidence="1">
    <location>
        <begin position="897"/>
        <end position="1060"/>
    </location>
</feature>
<feature type="compositionally biased region" description="Acidic residues" evidence="1">
    <location>
        <begin position="897"/>
        <end position="906"/>
    </location>
</feature>